<dbReference type="PROSITE" id="PS50987">
    <property type="entry name" value="HTH_ARSR_2"/>
    <property type="match status" value="1"/>
</dbReference>
<dbReference type="InterPro" id="IPR001845">
    <property type="entry name" value="HTH_ArsR_DNA-bd_dom"/>
</dbReference>
<evidence type="ECO:0000313" key="5">
    <source>
        <dbReference type="EMBL" id="AGL25545.1"/>
    </source>
</evidence>
<dbReference type="SMART" id="SM00418">
    <property type="entry name" value="HTH_ARSR"/>
    <property type="match status" value="1"/>
</dbReference>
<dbReference type="InterPro" id="IPR036388">
    <property type="entry name" value="WH-like_DNA-bd_sf"/>
</dbReference>
<reference evidence="5 6" key="1">
    <citation type="journal article" date="2013" name="Genome Announc.">
        <title>Whole-Genome Sequences of Four Clinical Isolates of Mycobacterium tuberculosis from Tamil Nadu, South India.</title>
        <authorList>
            <person name="Narayanan S."/>
            <person name="Deshpande U."/>
        </authorList>
    </citation>
    <scope>NUCLEOTIDE SEQUENCE [LARGE SCALE GENOMIC DNA]</scope>
    <source>
        <strain evidence="5 6">CAS/NITR204</strain>
    </source>
</reference>
<evidence type="ECO:0000256" key="2">
    <source>
        <dbReference type="ARBA" id="ARBA00023125"/>
    </source>
</evidence>
<dbReference type="Proteomes" id="UP000013548">
    <property type="component" value="Chromosome"/>
</dbReference>
<dbReference type="InterPro" id="IPR011991">
    <property type="entry name" value="ArsR-like_HTH"/>
</dbReference>
<dbReference type="HOGENOM" id="CLU_1842944_0_0_11"/>
<dbReference type="GO" id="GO:0003677">
    <property type="term" value="F:DNA binding"/>
    <property type="evidence" value="ECO:0007669"/>
    <property type="project" value="UniProtKB-KW"/>
</dbReference>
<dbReference type="BioCyc" id="MTUB1310114:G13A2-91-MONOMER"/>
<name>R4M453_MYCTX</name>
<evidence type="ECO:0000256" key="3">
    <source>
        <dbReference type="ARBA" id="ARBA00023163"/>
    </source>
</evidence>
<dbReference type="AlphaFoldDB" id="R4M453"/>
<sequence>MESEPLYKLKAEFFKTLAHPARIRILELLVERDRSVGELLSSDVGLESSNLSQQLGVLRRAGVVAARRDGNAMIYSIAAPDIAELLAVARKVLAGAQRPVVVARGPPRRRLGHVTPWVGLPRFSVLAGWSSPRPPYRRR</sequence>
<accession>R4M453</accession>
<protein>
    <submittedName>
        <fullName evidence="5">Transcriptional regulatory protein</fullName>
    </submittedName>
</protein>
<dbReference type="EMBL" id="CP005386">
    <property type="protein sequence ID" value="AGL25545.1"/>
    <property type="molecule type" value="Genomic_DNA"/>
</dbReference>
<organism evidence="5 6">
    <name type="scientific">Mycobacterium tuberculosis CAS/NITR204</name>
    <dbReference type="NCBI Taxonomy" id="1310114"/>
    <lineage>
        <taxon>Bacteria</taxon>
        <taxon>Bacillati</taxon>
        <taxon>Actinomycetota</taxon>
        <taxon>Actinomycetes</taxon>
        <taxon>Mycobacteriales</taxon>
        <taxon>Mycobacteriaceae</taxon>
        <taxon>Mycobacterium</taxon>
        <taxon>Mycobacterium tuberculosis complex</taxon>
    </lineage>
</organism>
<keyword evidence="2" id="KW-0238">DNA-binding</keyword>
<dbReference type="CDD" id="cd00090">
    <property type="entry name" value="HTH_ARSR"/>
    <property type="match status" value="1"/>
</dbReference>
<dbReference type="Gene3D" id="1.10.10.10">
    <property type="entry name" value="Winged helix-like DNA-binding domain superfamily/Winged helix DNA-binding domain"/>
    <property type="match status" value="1"/>
</dbReference>
<dbReference type="GO" id="GO:0003700">
    <property type="term" value="F:DNA-binding transcription factor activity"/>
    <property type="evidence" value="ECO:0007669"/>
    <property type="project" value="InterPro"/>
</dbReference>
<dbReference type="PANTHER" id="PTHR43132:SF2">
    <property type="entry name" value="ARSENICAL RESISTANCE OPERON REPRESSOR ARSR-RELATED"/>
    <property type="match status" value="1"/>
</dbReference>
<dbReference type="PRINTS" id="PR00778">
    <property type="entry name" value="HTHARSR"/>
</dbReference>
<dbReference type="PATRIC" id="fig|1310114.3.peg.117"/>
<keyword evidence="3" id="KW-0804">Transcription</keyword>
<dbReference type="KEGG" id="mtuc:J113_00520"/>
<dbReference type="PANTHER" id="PTHR43132">
    <property type="entry name" value="ARSENICAL RESISTANCE OPERON REPRESSOR ARSR-RELATED"/>
    <property type="match status" value="1"/>
</dbReference>
<feature type="domain" description="HTH arsR-type" evidence="4">
    <location>
        <begin position="2"/>
        <end position="97"/>
    </location>
</feature>
<dbReference type="Pfam" id="PF01022">
    <property type="entry name" value="HTH_5"/>
    <property type="match status" value="1"/>
</dbReference>
<dbReference type="NCBIfam" id="NF033788">
    <property type="entry name" value="HTH_metalloreg"/>
    <property type="match status" value="1"/>
</dbReference>
<dbReference type="InterPro" id="IPR051011">
    <property type="entry name" value="Metal_resp_trans_reg"/>
</dbReference>
<gene>
    <name evidence="5" type="ORF">J113_00520</name>
</gene>
<evidence type="ECO:0000256" key="1">
    <source>
        <dbReference type="ARBA" id="ARBA00023015"/>
    </source>
</evidence>
<proteinExistence type="predicted"/>
<evidence type="ECO:0000259" key="4">
    <source>
        <dbReference type="PROSITE" id="PS50987"/>
    </source>
</evidence>
<dbReference type="InterPro" id="IPR036390">
    <property type="entry name" value="WH_DNA-bd_sf"/>
</dbReference>
<keyword evidence="1" id="KW-0805">Transcription regulation</keyword>
<dbReference type="SUPFAM" id="SSF46785">
    <property type="entry name" value="Winged helix' DNA-binding domain"/>
    <property type="match status" value="1"/>
</dbReference>
<evidence type="ECO:0000313" key="6">
    <source>
        <dbReference type="Proteomes" id="UP000013548"/>
    </source>
</evidence>